<keyword evidence="2" id="KW-1185">Reference proteome</keyword>
<evidence type="ECO:0000313" key="1">
    <source>
        <dbReference type="EMBL" id="MBB5330915.1"/>
    </source>
</evidence>
<comment type="caution">
    <text evidence="1">The sequence shown here is derived from an EMBL/GenBank/DDBJ whole genome shotgun (WGS) entry which is preliminary data.</text>
</comment>
<protein>
    <submittedName>
        <fullName evidence="1">Uncharacterized protein</fullName>
    </submittedName>
</protein>
<proteinExistence type="predicted"/>
<dbReference type="EMBL" id="JACHEB010000012">
    <property type="protein sequence ID" value="MBB5330915.1"/>
    <property type="molecule type" value="Genomic_DNA"/>
</dbReference>
<reference evidence="1 2" key="1">
    <citation type="submission" date="2020-08" db="EMBL/GenBank/DDBJ databases">
        <title>Genomic Encyclopedia of Type Strains, Phase IV (KMG-V): Genome sequencing to study the core and pangenomes of soil and plant-associated prokaryotes.</title>
        <authorList>
            <person name="Whitman W."/>
        </authorList>
    </citation>
    <scope>NUCLEOTIDE SEQUENCE [LARGE SCALE GENOMIC DNA]</scope>
    <source>
        <strain evidence="1 2">X5P2</strain>
    </source>
</reference>
<evidence type="ECO:0000313" key="2">
    <source>
        <dbReference type="Proteomes" id="UP000535182"/>
    </source>
</evidence>
<dbReference type="AlphaFoldDB" id="A0A9X0QIN2"/>
<name>A0A9X0QIN2_9BACT</name>
<sequence>MVGFLDGGPASYGYGWIRSANRADALVDEIESSIDTADTVVNLSGTVQGNDDVVEKGCNLKGTLQQQKTRGQEGYPNSLIAEKCTKRCEIVMEERFASG</sequence>
<gene>
    <name evidence="1" type="ORF">HDF14_004552</name>
</gene>
<accession>A0A9X0QIN2</accession>
<dbReference type="Proteomes" id="UP000535182">
    <property type="component" value="Unassembled WGS sequence"/>
</dbReference>
<organism evidence="1 2">
    <name type="scientific">Tunturiibacter gelidiferens</name>
    <dbReference type="NCBI Taxonomy" id="3069689"/>
    <lineage>
        <taxon>Bacteria</taxon>
        <taxon>Pseudomonadati</taxon>
        <taxon>Acidobacteriota</taxon>
        <taxon>Terriglobia</taxon>
        <taxon>Terriglobales</taxon>
        <taxon>Acidobacteriaceae</taxon>
        <taxon>Tunturiibacter</taxon>
    </lineage>
</organism>